<evidence type="ECO:0000256" key="5">
    <source>
        <dbReference type="ARBA" id="ARBA00022692"/>
    </source>
</evidence>
<protein>
    <submittedName>
        <fullName evidence="13">Sodium:solute symporter</fullName>
    </submittedName>
</protein>
<evidence type="ECO:0000313" key="13">
    <source>
        <dbReference type="EMBL" id="MCW8108008.1"/>
    </source>
</evidence>
<feature type="transmembrane region" description="Helical" evidence="12">
    <location>
        <begin position="392"/>
        <end position="418"/>
    </location>
</feature>
<evidence type="ECO:0000256" key="7">
    <source>
        <dbReference type="ARBA" id="ARBA00023053"/>
    </source>
</evidence>
<evidence type="ECO:0000256" key="12">
    <source>
        <dbReference type="SAM" id="Phobius"/>
    </source>
</evidence>
<keyword evidence="10" id="KW-0739">Sodium transport</keyword>
<evidence type="ECO:0000256" key="4">
    <source>
        <dbReference type="ARBA" id="ARBA00022475"/>
    </source>
</evidence>
<evidence type="ECO:0000256" key="6">
    <source>
        <dbReference type="ARBA" id="ARBA00022989"/>
    </source>
</evidence>
<evidence type="ECO:0000256" key="11">
    <source>
        <dbReference type="RuleBase" id="RU362091"/>
    </source>
</evidence>
<gene>
    <name evidence="13" type="ORF">OPS25_05810</name>
</gene>
<feature type="transmembrane region" description="Helical" evidence="12">
    <location>
        <begin position="244"/>
        <end position="264"/>
    </location>
</feature>
<feature type="transmembrane region" description="Helical" evidence="12">
    <location>
        <begin position="489"/>
        <end position="508"/>
    </location>
</feature>
<dbReference type="Pfam" id="PF00474">
    <property type="entry name" value="SSF"/>
    <property type="match status" value="1"/>
</dbReference>
<evidence type="ECO:0000256" key="8">
    <source>
        <dbReference type="ARBA" id="ARBA00023065"/>
    </source>
</evidence>
<keyword evidence="5 12" id="KW-0812">Transmembrane</keyword>
<dbReference type="PANTHER" id="PTHR42985:SF40">
    <property type="entry name" value="LD47995P-RELATED"/>
    <property type="match status" value="1"/>
</dbReference>
<feature type="transmembrane region" description="Helical" evidence="12">
    <location>
        <begin position="75"/>
        <end position="96"/>
    </location>
</feature>
<feature type="transmembrane region" description="Helical" evidence="12">
    <location>
        <begin position="6"/>
        <end position="26"/>
    </location>
</feature>
<keyword evidence="6 12" id="KW-1133">Transmembrane helix</keyword>
<keyword evidence="3" id="KW-0813">Transport</keyword>
<dbReference type="CDD" id="cd11493">
    <property type="entry name" value="SLC5sbd_NIS-like_u1"/>
    <property type="match status" value="1"/>
</dbReference>
<evidence type="ECO:0000313" key="14">
    <source>
        <dbReference type="Proteomes" id="UP001142810"/>
    </source>
</evidence>
<comment type="caution">
    <text evidence="13">The sequence shown here is derived from an EMBL/GenBank/DDBJ whole genome shotgun (WGS) entry which is preliminary data.</text>
</comment>
<keyword evidence="8" id="KW-0406">Ion transport</keyword>
<evidence type="ECO:0000256" key="10">
    <source>
        <dbReference type="ARBA" id="ARBA00023201"/>
    </source>
</evidence>
<feature type="transmembrane region" description="Helical" evidence="12">
    <location>
        <begin position="458"/>
        <end position="477"/>
    </location>
</feature>
<dbReference type="RefSeq" id="WP_265616711.1">
    <property type="nucleotide sequence ID" value="NZ_JAPFRD010000006.1"/>
</dbReference>
<dbReference type="Proteomes" id="UP001142810">
    <property type="component" value="Unassembled WGS sequence"/>
</dbReference>
<sequence length="519" mass="56469">MFEQFSALDGVAFLIYLLLLVGSGWLINRRPHSGESYFLGNHAMPVALVAISVVATSQSAATFLGGPDQGYRSDLTYLTTTFSALIAAIIVSRFLLPAFYQNNVFTVYELLEKRYGSPARKSAGLMYLLGRVFASGARLYIAALAVSMILFANIAPTSILVSIGVIIVCGLFYTVSGGIRSVIYSDAIQAAVYTLSAITVIAVLFDKIALPFDEIISQLQGQSEDEASKLRFIDTSFSLASAHVFSLPNILLGMVLLNVAAFGLDQDMTQRLLTCRDKKAGQRALFISVLVTAAVMFLFITIGLLLYVYYKNLSTALMGDSPHYLGQTVTIFLYFVLTDLPAGVKGLVTIGIIAAALSSLNSGLNSMASVLVQDFYAPMKRKQRLEVSPSQLIFAGRLAMTLVAVALGGMAVVCFYWQQYSDTPLLQFALSVMIFSYSGLLGIYIISLFTRRGNYHSVICALCAGFVTPLLMQPYVVTLYPVSWQFDLAFTWQLIIGTVVASVVCWIGKPPITEHKESA</sequence>
<feature type="transmembrane region" description="Helical" evidence="12">
    <location>
        <begin position="157"/>
        <end position="175"/>
    </location>
</feature>
<feature type="transmembrane region" description="Helical" evidence="12">
    <location>
        <begin position="187"/>
        <end position="205"/>
    </location>
</feature>
<dbReference type="InterPro" id="IPR051163">
    <property type="entry name" value="Sodium:Solute_Symporter_SSF"/>
</dbReference>
<keyword evidence="14" id="KW-1185">Reference proteome</keyword>
<reference evidence="13" key="1">
    <citation type="submission" date="2022-11" db="EMBL/GenBank/DDBJ databases">
        <title>Alteromonas sp. nov., isolated from sea water of the Qingdao.</title>
        <authorList>
            <person name="Wang Q."/>
        </authorList>
    </citation>
    <scope>NUCLEOTIDE SEQUENCE</scope>
    <source>
        <strain evidence="13">ASW11-7</strain>
    </source>
</reference>
<feature type="transmembrane region" description="Helical" evidence="12">
    <location>
        <begin position="424"/>
        <end position="446"/>
    </location>
</feature>
<proteinExistence type="inferred from homology"/>
<dbReference type="EMBL" id="JAPFRD010000006">
    <property type="protein sequence ID" value="MCW8108008.1"/>
    <property type="molecule type" value="Genomic_DNA"/>
</dbReference>
<feature type="transmembrane region" description="Helical" evidence="12">
    <location>
        <begin position="38"/>
        <end position="55"/>
    </location>
</feature>
<feature type="transmembrane region" description="Helical" evidence="12">
    <location>
        <begin position="285"/>
        <end position="310"/>
    </location>
</feature>
<evidence type="ECO:0000256" key="3">
    <source>
        <dbReference type="ARBA" id="ARBA00022448"/>
    </source>
</evidence>
<feature type="transmembrane region" description="Helical" evidence="12">
    <location>
        <begin position="128"/>
        <end position="151"/>
    </location>
</feature>
<feature type="transmembrane region" description="Helical" evidence="12">
    <location>
        <begin position="347"/>
        <end position="372"/>
    </location>
</feature>
<keyword evidence="9 12" id="KW-0472">Membrane</keyword>
<evidence type="ECO:0000256" key="9">
    <source>
        <dbReference type="ARBA" id="ARBA00023136"/>
    </source>
</evidence>
<dbReference type="PROSITE" id="PS50283">
    <property type="entry name" value="NA_SOLUT_SYMP_3"/>
    <property type="match status" value="1"/>
</dbReference>
<keyword evidence="4" id="KW-1003">Cell membrane</keyword>
<dbReference type="InterPro" id="IPR038377">
    <property type="entry name" value="Na/Glc_symporter_sf"/>
</dbReference>
<organism evidence="13 14">
    <name type="scientific">Alteromonas aquimaris</name>
    <dbReference type="NCBI Taxonomy" id="2998417"/>
    <lineage>
        <taxon>Bacteria</taxon>
        <taxon>Pseudomonadati</taxon>
        <taxon>Pseudomonadota</taxon>
        <taxon>Gammaproteobacteria</taxon>
        <taxon>Alteromonadales</taxon>
        <taxon>Alteromonadaceae</taxon>
        <taxon>Alteromonas/Salinimonas group</taxon>
        <taxon>Alteromonas</taxon>
    </lineage>
</organism>
<comment type="subcellular location">
    <subcellularLocation>
        <location evidence="1">Cell membrane</location>
        <topology evidence="1">Multi-pass membrane protein</topology>
    </subcellularLocation>
</comment>
<accession>A0ABT3P5F8</accession>
<name>A0ABT3P5F8_9ALTE</name>
<dbReference type="PANTHER" id="PTHR42985">
    <property type="entry name" value="SODIUM-COUPLED MONOCARBOXYLATE TRANSPORTER"/>
    <property type="match status" value="1"/>
</dbReference>
<dbReference type="Gene3D" id="1.20.1730.10">
    <property type="entry name" value="Sodium/glucose cotransporter"/>
    <property type="match status" value="1"/>
</dbReference>
<evidence type="ECO:0000256" key="2">
    <source>
        <dbReference type="ARBA" id="ARBA00006434"/>
    </source>
</evidence>
<dbReference type="InterPro" id="IPR001734">
    <property type="entry name" value="Na/solute_symporter"/>
</dbReference>
<comment type="similarity">
    <text evidence="2 11">Belongs to the sodium:solute symporter (SSF) (TC 2.A.21) family.</text>
</comment>
<keyword evidence="7" id="KW-0915">Sodium</keyword>
<evidence type="ECO:0000256" key="1">
    <source>
        <dbReference type="ARBA" id="ARBA00004651"/>
    </source>
</evidence>